<evidence type="ECO:0000313" key="3">
    <source>
        <dbReference type="EMBL" id="ELS53167.1"/>
    </source>
</evidence>
<dbReference type="AlphaFoldDB" id="L8PD10"/>
<dbReference type="EMBL" id="AMLP01000179">
    <property type="protein sequence ID" value="ELS53167.1"/>
    <property type="molecule type" value="Genomic_DNA"/>
</dbReference>
<protein>
    <recommendedName>
        <fullName evidence="5">Esterase</fullName>
    </recommendedName>
</protein>
<gene>
    <name evidence="3" type="ORF">STVIR_5845</name>
</gene>
<evidence type="ECO:0000313" key="4">
    <source>
        <dbReference type="Proteomes" id="UP000011205"/>
    </source>
</evidence>
<name>L8PD10_STRVR</name>
<proteinExistence type="predicted"/>
<dbReference type="Pfam" id="PF01839">
    <property type="entry name" value="FG-GAP"/>
    <property type="match status" value="1"/>
</dbReference>
<evidence type="ECO:0008006" key="5">
    <source>
        <dbReference type="Google" id="ProtNLM"/>
    </source>
</evidence>
<dbReference type="InterPro" id="IPR028994">
    <property type="entry name" value="Integrin_alpha_N"/>
</dbReference>
<dbReference type="InterPro" id="IPR013517">
    <property type="entry name" value="FG-GAP"/>
</dbReference>
<keyword evidence="1 2" id="KW-0732">Signal</keyword>
<feature type="signal peptide" evidence="2">
    <location>
        <begin position="1"/>
        <end position="21"/>
    </location>
</feature>
<dbReference type="SUPFAM" id="SSF69318">
    <property type="entry name" value="Integrin alpha N-terminal domain"/>
    <property type="match status" value="1"/>
</dbReference>
<organism evidence="3 4">
    <name type="scientific">Streptomyces viridochromogenes Tue57</name>
    <dbReference type="NCBI Taxonomy" id="1160705"/>
    <lineage>
        <taxon>Bacteria</taxon>
        <taxon>Bacillati</taxon>
        <taxon>Actinomycetota</taxon>
        <taxon>Actinomycetes</taxon>
        <taxon>Kitasatosporales</taxon>
        <taxon>Streptomycetaceae</taxon>
        <taxon>Streptomyces</taxon>
    </lineage>
</organism>
<sequence>MVAVALAAASVGVVPSGHAQAAATGVRLDFNGDGYEDLAVAAPEATVDGRYQAGYVAVPYGARAG</sequence>
<reference evidence="3 4" key="1">
    <citation type="journal article" date="2013" name="Genome Announc.">
        <title>Draft Genome Sequence of Streptomyces viridochromogenes Strain Tu57, Producer of Avilamycin.</title>
        <authorList>
            <person name="Gruning B.A."/>
            <person name="Erxleben A."/>
            <person name="Hahnlein A."/>
            <person name="Gunther S."/>
        </authorList>
    </citation>
    <scope>NUCLEOTIDE SEQUENCE [LARGE SCALE GENOMIC DNA]</scope>
    <source>
        <strain evidence="3 4">Tue57</strain>
    </source>
</reference>
<comment type="caution">
    <text evidence="3">The sequence shown here is derived from an EMBL/GenBank/DDBJ whole genome shotgun (WGS) entry which is preliminary data.</text>
</comment>
<evidence type="ECO:0000256" key="1">
    <source>
        <dbReference type="ARBA" id="ARBA00022729"/>
    </source>
</evidence>
<dbReference type="Gene3D" id="2.130.10.130">
    <property type="entry name" value="Integrin alpha, N-terminal"/>
    <property type="match status" value="1"/>
</dbReference>
<dbReference type="PATRIC" id="fig|1160705.3.peg.5779"/>
<feature type="chain" id="PRO_5003995727" description="Esterase" evidence="2">
    <location>
        <begin position="22"/>
        <end position="65"/>
    </location>
</feature>
<dbReference type="Proteomes" id="UP000011205">
    <property type="component" value="Unassembled WGS sequence"/>
</dbReference>
<evidence type="ECO:0000256" key="2">
    <source>
        <dbReference type="SAM" id="SignalP"/>
    </source>
</evidence>
<accession>L8PD10</accession>